<feature type="transmembrane region" description="Helical" evidence="1">
    <location>
        <begin position="211"/>
        <end position="244"/>
    </location>
</feature>
<dbReference type="EMBL" id="FWYF01000003">
    <property type="protein sequence ID" value="SMD36496.1"/>
    <property type="molecule type" value="Genomic_DNA"/>
</dbReference>
<evidence type="ECO:0000313" key="2">
    <source>
        <dbReference type="EMBL" id="SMD36496.1"/>
    </source>
</evidence>
<keyword evidence="1" id="KW-0812">Transmembrane</keyword>
<evidence type="ECO:0000313" key="3">
    <source>
        <dbReference type="Proteomes" id="UP000192472"/>
    </source>
</evidence>
<feature type="transmembrane region" description="Helical" evidence="1">
    <location>
        <begin position="138"/>
        <end position="156"/>
    </location>
</feature>
<gene>
    <name evidence="2" type="ORF">SAMN04488029_2923</name>
</gene>
<feature type="transmembrane region" description="Helical" evidence="1">
    <location>
        <begin position="352"/>
        <end position="372"/>
    </location>
</feature>
<feature type="transmembrane region" description="Helical" evidence="1">
    <location>
        <begin position="6"/>
        <end position="23"/>
    </location>
</feature>
<proteinExistence type="predicted"/>
<organism evidence="2 3">
    <name type="scientific">Reichenbachiella faecimaris</name>
    <dbReference type="NCBI Taxonomy" id="692418"/>
    <lineage>
        <taxon>Bacteria</taxon>
        <taxon>Pseudomonadati</taxon>
        <taxon>Bacteroidota</taxon>
        <taxon>Cytophagia</taxon>
        <taxon>Cytophagales</taxon>
        <taxon>Reichenbachiellaceae</taxon>
        <taxon>Reichenbachiella</taxon>
    </lineage>
</organism>
<accession>A0A1W2GJR0</accession>
<feature type="transmembrane region" description="Helical" evidence="1">
    <location>
        <begin position="35"/>
        <end position="57"/>
    </location>
</feature>
<feature type="transmembrane region" description="Helical" evidence="1">
    <location>
        <begin position="162"/>
        <end position="180"/>
    </location>
</feature>
<name>A0A1W2GJR0_REIFA</name>
<evidence type="ECO:0008006" key="4">
    <source>
        <dbReference type="Google" id="ProtNLM"/>
    </source>
</evidence>
<feature type="transmembrane region" description="Helical" evidence="1">
    <location>
        <begin position="256"/>
        <end position="276"/>
    </location>
</feature>
<keyword evidence="1" id="KW-0472">Membrane</keyword>
<dbReference type="AlphaFoldDB" id="A0A1W2GJR0"/>
<protein>
    <recommendedName>
        <fullName evidence="4">Dolichyl-phosphate-mannose-protein mannosyltransferase</fullName>
    </recommendedName>
</protein>
<evidence type="ECO:0000256" key="1">
    <source>
        <dbReference type="SAM" id="Phobius"/>
    </source>
</evidence>
<feature type="transmembrane region" description="Helical" evidence="1">
    <location>
        <begin position="187"/>
        <end position="205"/>
    </location>
</feature>
<reference evidence="2 3" key="1">
    <citation type="submission" date="2017-04" db="EMBL/GenBank/DDBJ databases">
        <authorList>
            <person name="Afonso C.L."/>
            <person name="Miller P.J."/>
            <person name="Scott M.A."/>
            <person name="Spackman E."/>
            <person name="Goraichik I."/>
            <person name="Dimitrov K.M."/>
            <person name="Suarez D.L."/>
            <person name="Swayne D.E."/>
        </authorList>
    </citation>
    <scope>NUCLEOTIDE SEQUENCE [LARGE SCALE GENOMIC DNA]</scope>
    <source>
        <strain evidence="2 3">DSM 26133</strain>
    </source>
</reference>
<dbReference type="STRING" id="692418.SAMN04488029_2923"/>
<feature type="transmembrane region" description="Helical" evidence="1">
    <location>
        <begin position="384"/>
        <end position="409"/>
    </location>
</feature>
<keyword evidence="1" id="KW-1133">Transmembrane helix</keyword>
<keyword evidence="3" id="KW-1185">Reference proteome</keyword>
<sequence>MGIQDLIITPIYFFLLLIVAYIIRPLVTNQDTKPYFIPGLLVKFVGATALGLIYQFYYGGGDTFTFHTHGSRWIWEAFMNNPLIGVKMLLSGGGQYDGSFFTYSSRIWMYRDESSYFLIKIIAIFDILTFSTYSATSLFFASFAFSGLWALFSAFQKLYPKQTYKFSLACLFIPSVIFWGSGILKDSVTLGALCWMTFFLFQITIFKQNQLISLVFLLFFGWIIFSIKIYILLCFLVSTISYLYLQNLSRIKNSIVKIILAPLFLVIFVGAGYLILNKVTEGNSRYTIDRIAETAKITAYDIRYGWGARQGDNSGYTLGELDGSFGSFISLAPKGIIVTLFRPWPWEVKNPLMLLAAIESLFFLCATIYCIYTIRFSYILKSSSLPLVLFCLSFSLLFAFAIGVSTYNFGTLMRYKIPIMPFYSSLLILILDLRQNS</sequence>
<dbReference type="Proteomes" id="UP000192472">
    <property type="component" value="Unassembled WGS sequence"/>
</dbReference>